<keyword evidence="2" id="KW-1185">Reference proteome</keyword>
<gene>
    <name evidence="1" type="ORF">SOIL9_49600</name>
</gene>
<dbReference type="EMBL" id="LR593886">
    <property type="protein sequence ID" value="VTR92754.1"/>
    <property type="molecule type" value="Genomic_DNA"/>
</dbReference>
<dbReference type="Proteomes" id="UP000464178">
    <property type="component" value="Chromosome"/>
</dbReference>
<dbReference type="SUPFAM" id="SSF56747">
    <property type="entry name" value="Prim-pol domain"/>
    <property type="match status" value="1"/>
</dbReference>
<evidence type="ECO:0000313" key="1">
    <source>
        <dbReference type="EMBL" id="VTR92754.1"/>
    </source>
</evidence>
<protein>
    <recommendedName>
        <fullName evidence="3">DNA primase</fullName>
    </recommendedName>
</protein>
<organism evidence="1 2">
    <name type="scientific">Gemmata massiliana</name>
    <dbReference type="NCBI Taxonomy" id="1210884"/>
    <lineage>
        <taxon>Bacteria</taxon>
        <taxon>Pseudomonadati</taxon>
        <taxon>Planctomycetota</taxon>
        <taxon>Planctomycetia</taxon>
        <taxon>Gemmatales</taxon>
        <taxon>Gemmataceae</taxon>
        <taxon>Gemmata</taxon>
    </lineage>
</organism>
<evidence type="ECO:0000313" key="2">
    <source>
        <dbReference type="Proteomes" id="UP000464178"/>
    </source>
</evidence>
<proteinExistence type="predicted"/>
<dbReference type="AlphaFoldDB" id="A0A6P2CY83"/>
<dbReference type="KEGG" id="gms:SOIL9_49600"/>
<evidence type="ECO:0008006" key="3">
    <source>
        <dbReference type="Google" id="ProtNLM"/>
    </source>
</evidence>
<reference evidence="1 2" key="1">
    <citation type="submission" date="2019-05" db="EMBL/GenBank/DDBJ databases">
        <authorList>
            <consortium name="Science for Life Laboratories"/>
        </authorList>
    </citation>
    <scope>NUCLEOTIDE SEQUENCE [LARGE SCALE GENOMIC DNA]</scope>
    <source>
        <strain evidence="1">Soil9</strain>
    </source>
</reference>
<name>A0A6P2CY83_9BACT</name>
<accession>A0A6P2CY83</accession>
<dbReference type="RefSeq" id="WP_162667573.1">
    <property type="nucleotide sequence ID" value="NZ_LR593886.1"/>
</dbReference>
<sequence>MNRTDYPFGFRVVGPVSEPRRLVDATAAFTAHCAADPRAQPESECYLSAFAFCAGFRSHLDQRGSPKGFTGPCWSPYLWADVDRDDPDAALADVRRLANFVLFRYSEFRDDDLLVFFSGRKGFHLGVPLTHNPEPSVAFNAVCRRIAEGLAAEVGVVIDTSIYDKVRLFRAPNSTHPKTKLHKRRLTYDEMMHLSIDRITELAGTPLGFEVPDVTAAPPLLATDWIEAETALHERRVTAAERHPGRSRLQRDTLAFIRDGASDGERHTRLFRAAGDLREHGAPPELVHALLVEAALDSGLAPTEVVRTIVCGIENSDAKANGGAT</sequence>
<dbReference type="Gene3D" id="3.90.920.10">
    <property type="entry name" value="DNA primase, PRIM domain"/>
    <property type="match status" value="1"/>
</dbReference>